<name>A0ABQ5IFZ7_9ASTR</name>
<comment type="caution">
    <text evidence="1">The sequence shown here is derived from an EMBL/GenBank/DDBJ whole genome shotgun (WGS) entry which is preliminary data.</text>
</comment>
<organism evidence="1 2">
    <name type="scientific">Tanacetum coccineum</name>
    <dbReference type="NCBI Taxonomy" id="301880"/>
    <lineage>
        <taxon>Eukaryota</taxon>
        <taxon>Viridiplantae</taxon>
        <taxon>Streptophyta</taxon>
        <taxon>Embryophyta</taxon>
        <taxon>Tracheophyta</taxon>
        <taxon>Spermatophyta</taxon>
        <taxon>Magnoliopsida</taxon>
        <taxon>eudicotyledons</taxon>
        <taxon>Gunneridae</taxon>
        <taxon>Pentapetalae</taxon>
        <taxon>asterids</taxon>
        <taxon>campanulids</taxon>
        <taxon>Asterales</taxon>
        <taxon>Asteraceae</taxon>
        <taxon>Asteroideae</taxon>
        <taxon>Anthemideae</taxon>
        <taxon>Anthemidinae</taxon>
        <taxon>Tanacetum</taxon>
    </lineage>
</organism>
<dbReference type="EMBL" id="BQNB010020735">
    <property type="protein sequence ID" value="GJT99081.1"/>
    <property type="molecule type" value="Genomic_DNA"/>
</dbReference>
<proteinExistence type="predicted"/>
<gene>
    <name evidence="1" type="ORF">Tco_1094599</name>
</gene>
<evidence type="ECO:0000313" key="1">
    <source>
        <dbReference type="EMBL" id="GJT99081.1"/>
    </source>
</evidence>
<accession>A0ABQ5IFZ7</accession>
<reference evidence="1" key="2">
    <citation type="submission" date="2022-01" db="EMBL/GenBank/DDBJ databases">
        <authorList>
            <person name="Yamashiro T."/>
            <person name="Shiraishi A."/>
            <person name="Satake H."/>
            <person name="Nakayama K."/>
        </authorList>
    </citation>
    <scope>NUCLEOTIDE SEQUENCE</scope>
</reference>
<dbReference type="Proteomes" id="UP001151760">
    <property type="component" value="Unassembled WGS sequence"/>
</dbReference>
<evidence type="ECO:0000313" key="2">
    <source>
        <dbReference type="Proteomes" id="UP001151760"/>
    </source>
</evidence>
<sequence>MNSQTIRDDDNGTNHDGRLFSLYDSLEKVFQVLFSGRDEMCGICEIAFNVRPPIEFLIDPDTSCQNLVNGKTLITRLMHDLNFLRLPKSGNQLQFLIQRVPSGRISNALSIPYKFSALMFSSLSASV</sequence>
<reference evidence="1" key="1">
    <citation type="journal article" date="2022" name="Int. J. Mol. Sci.">
        <title>Draft Genome of Tanacetum Coccineum: Genomic Comparison of Closely Related Tanacetum-Family Plants.</title>
        <authorList>
            <person name="Yamashiro T."/>
            <person name="Shiraishi A."/>
            <person name="Nakayama K."/>
            <person name="Satake H."/>
        </authorList>
    </citation>
    <scope>NUCLEOTIDE SEQUENCE</scope>
</reference>
<protein>
    <submittedName>
        <fullName evidence="1">Uncharacterized protein</fullName>
    </submittedName>
</protein>
<keyword evidence="2" id="KW-1185">Reference proteome</keyword>